<name>A0A075JHW8_9MICO</name>
<reference evidence="13 14" key="1">
    <citation type="submission" date="2014-07" db="EMBL/GenBank/DDBJ databases">
        <title>Genome Sequencing of Dermacoccus nishinomiyaensis.</title>
        <authorList>
            <person name="Hong K.W."/>
            <person name="Chan K.G."/>
        </authorList>
    </citation>
    <scope>NUCLEOTIDE SEQUENCE [LARGE SCALE GENOMIC DNA]</scope>
    <source>
        <strain evidence="13 14">M25</strain>
    </source>
</reference>
<feature type="transmembrane region" description="Helical" evidence="10">
    <location>
        <begin position="40"/>
        <end position="62"/>
    </location>
</feature>
<keyword evidence="9 10" id="KW-0472">Membrane</keyword>
<feature type="transmembrane region" description="Helical" evidence="10">
    <location>
        <begin position="281"/>
        <end position="302"/>
    </location>
</feature>
<dbReference type="GeneID" id="41841786"/>
<feature type="transmembrane region" description="Helical" evidence="10">
    <location>
        <begin position="132"/>
        <end position="157"/>
    </location>
</feature>
<dbReference type="InterPro" id="IPR000515">
    <property type="entry name" value="MetI-like"/>
</dbReference>
<dbReference type="GO" id="GO:0005315">
    <property type="term" value="F:phosphate transmembrane transporter activity"/>
    <property type="evidence" value="ECO:0007669"/>
    <property type="project" value="InterPro"/>
</dbReference>
<feature type="domain" description="ABC transmembrane type-1" evidence="12">
    <location>
        <begin position="94"/>
        <end position="299"/>
    </location>
</feature>
<keyword evidence="6" id="KW-0592">Phosphate transport</keyword>
<dbReference type="RefSeq" id="WP_038569352.1">
    <property type="nucleotide sequence ID" value="NZ_CP008889.1"/>
</dbReference>
<keyword evidence="14" id="KW-1185">Reference proteome</keyword>
<keyword evidence="8 10" id="KW-1133">Transmembrane helix</keyword>
<proteinExistence type="inferred from homology"/>
<dbReference type="InterPro" id="IPR035906">
    <property type="entry name" value="MetI-like_sf"/>
</dbReference>
<dbReference type="KEGG" id="dni:HX89_11920"/>
<evidence type="ECO:0000256" key="9">
    <source>
        <dbReference type="ARBA" id="ARBA00023136"/>
    </source>
</evidence>
<evidence type="ECO:0000256" key="5">
    <source>
        <dbReference type="ARBA" id="ARBA00022475"/>
    </source>
</evidence>
<evidence type="ECO:0000313" key="13">
    <source>
        <dbReference type="EMBL" id="AIF41524.1"/>
    </source>
</evidence>
<accession>A0A075JHW8</accession>
<sequence length="310" mass="33205">MSTAAHSLEKSPAPEPRSKNSLSGKGQSGGRATKNTIATVVMWAAFLVALVPLVWIIATVIMKGGELLLHVDWWTKSQRGVGRREVAGGAAHAIQGTLIQAFVTALIAVPIGVMTAVYLVEYGRGRAAKIVSFMVDILTGVPSIVAALFVYAVWVTTFGFDRIPFAVCLALVLLMVPVVVRSTEEMLKLVPNELREAAYALGVPKWKTILKIVLPTAFSGIVTGVLLGLARVMGETAPLIILAPYFKSLSTNLFGGLMGTLPTMIYNGKDNMAVDASAQRVWAAACTLILLILLLNLLGRFISRFSKVKN</sequence>
<dbReference type="InterPro" id="IPR005672">
    <property type="entry name" value="Phosphate_PstA"/>
</dbReference>
<evidence type="ECO:0000256" key="8">
    <source>
        <dbReference type="ARBA" id="ARBA00022989"/>
    </source>
</evidence>
<evidence type="ECO:0000256" key="10">
    <source>
        <dbReference type="RuleBase" id="RU363043"/>
    </source>
</evidence>
<evidence type="ECO:0000256" key="4">
    <source>
        <dbReference type="ARBA" id="ARBA00022448"/>
    </source>
</evidence>
<feature type="transmembrane region" description="Helical" evidence="10">
    <location>
        <begin position="163"/>
        <end position="180"/>
    </location>
</feature>
<evidence type="ECO:0000256" key="1">
    <source>
        <dbReference type="ARBA" id="ARBA00003510"/>
    </source>
</evidence>
<dbReference type="PANTHER" id="PTHR42922:SF1">
    <property type="entry name" value="PHOSPHATE TRANSPORT SYSTEM PERMEASE PROTEIN PSTA"/>
    <property type="match status" value="1"/>
</dbReference>
<dbReference type="Gene3D" id="1.10.3720.10">
    <property type="entry name" value="MetI-like"/>
    <property type="match status" value="1"/>
</dbReference>
<dbReference type="AlphaFoldDB" id="A0A075JHW8"/>
<dbReference type="eggNOG" id="COG0581">
    <property type="taxonomic scope" value="Bacteria"/>
</dbReference>
<dbReference type="NCBIfam" id="TIGR00974">
    <property type="entry name" value="3a0107s02c"/>
    <property type="match status" value="1"/>
</dbReference>
<dbReference type="EMBL" id="CP008889">
    <property type="protein sequence ID" value="AIF41524.1"/>
    <property type="molecule type" value="Genomic_DNA"/>
</dbReference>
<evidence type="ECO:0000259" key="12">
    <source>
        <dbReference type="PROSITE" id="PS50928"/>
    </source>
</evidence>
<evidence type="ECO:0000256" key="3">
    <source>
        <dbReference type="ARBA" id="ARBA00007069"/>
    </source>
</evidence>
<evidence type="ECO:0000256" key="11">
    <source>
        <dbReference type="SAM" id="MobiDB-lite"/>
    </source>
</evidence>
<feature type="transmembrane region" description="Helical" evidence="10">
    <location>
        <begin position="239"/>
        <end position="261"/>
    </location>
</feature>
<keyword evidence="4" id="KW-0813">Transport</keyword>
<dbReference type="PANTHER" id="PTHR42922">
    <property type="entry name" value="PHOSPHATE TRANSPORT SYSTEM PERMEASE PROTEIN PSTA"/>
    <property type="match status" value="1"/>
</dbReference>
<keyword evidence="5 10" id="KW-1003">Cell membrane</keyword>
<dbReference type="HOGENOM" id="CLU_033621_2_0_11"/>
<keyword evidence="7 10" id="KW-0812">Transmembrane</keyword>
<dbReference type="CDD" id="cd06261">
    <property type="entry name" value="TM_PBP2"/>
    <property type="match status" value="1"/>
</dbReference>
<dbReference type="OrthoDB" id="9775069at2"/>
<feature type="transmembrane region" description="Helical" evidence="10">
    <location>
        <begin position="212"/>
        <end position="233"/>
    </location>
</feature>
<dbReference type="PROSITE" id="PS50928">
    <property type="entry name" value="ABC_TM1"/>
    <property type="match status" value="1"/>
</dbReference>
<dbReference type="Proteomes" id="UP000027986">
    <property type="component" value="Chromosome"/>
</dbReference>
<dbReference type="SUPFAM" id="SSF161098">
    <property type="entry name" value="MetI-like"/>
    <property type="match status" value="1"/>
</dbReference>
<evidence type="ECO:0000256" key="6">
    <source>
        <dbReference type="ARBA" id="ARBA00022592"/>
    </source>
</evidence>
<protein>
    <recommendedName>
        <fullName evidence="10">Phosphate transport system permease protein PstA</fullName>
    </recommendedName>
</protein>
<evidence type="ECO:0000313" key="14">
    <source>
        <dbReference type="Proteomes" id="UP000027986"/>
    </source>
</evidence>
<dbReference type="InterPro" id="IPR051408">
    <property type="entry name" value="Phosphate_transprt_permease"/>
</dbReference>
<feature type="transmembrane region" description="Helical" evidence="10">
    <location>
        <begin position="98"/>
        <end position="120"/>
    </location>
</feature>
<dbReference type="GO" id="GO:0005886">
    <property type="term" value="C:plasma membrane"/>
    <property type="evidence" value="ECO:0007669"/>
    <property type="project" value="UniProtKB-SubCell"/>
</dbReference>
<comment type="function">
    <text evidence="1">Part of the binding-protein-dependent transport system for phosphate; probably responsible for the translocation of the substrate across the membrane.</text>
</comment>
<feature type="region of interest" description="Disordered" evidence="11">
    <location>
        <begin position="1"/>
        <end position="31"/>
    </location>
</feature>
<organism evidence="13 14">
    <name type="scientific">Dermacoccus nishinomiyaensis</name>
    <dbReference type="NCBI Taxonomy" id="1274"/>
    <lineage>
        <taxon>Bacteria</taxon>
        <taxon>Bacillati</taxon>
        <taxon>Actinomycetota</taxon>
        <taxon>Actinomycetes</taxon>
        <taxon>Micrococcales</taxon>
        <taxon>Dermacoccaceae</taxon>
        <taxon>Dermacoccus</taxon>
    </lineage>
</organism>
<evidence type="ECO:0000256" key="2">
    <source>
        <dbReference type="ARBA" id="ARBA00004651"/>
    </source>
</evidence>
<comment type="similarity">
    <text evidence="3 10">Belongs to the binding-protein-dependent transport system permease family. CysTW subfamily.</text>
</comment>
<dbReference type="GO" id="GO:0035435">
    <property type="term" value="P:phosphate ion transmembrane transport"/>
    <property type="evidence" value="ECO:0007669"/>
    <property type="project" value="InterPro"/>
</dbReference>
<dbReference type="Pfam" id="PF00528">
    <property type="entry name" value="BPD_transp_1"/>
    <property type="match status" value="1"/>
</dbReference>
<evidence type="ECO:0000256" key="7">
    <source>
        <dbReference type="ARBA" id="ARBA00022692"/>
    </source>
</evidence>
<gene>
    <name evidence="13" type="ORF">HX89_11920</name>
</gene>
<comment type="subcellular location">
    <subcellularLocation>
        <location evidence="2 10">Cell membrane</location>
        <topology evidence="2 10">Multi-pass membrane protein</topology>
    </subcellularLocation>
</comment>